<dbReference type="Pfam" id="PF02518">
    <property type="entry name" value="HATPase_c"/>
    <property type="match status" value="1"/>
</dbReference>
<dbReference type="AlphaFoldDB" id="A0A507F430"/>
<comment type="catalytic activity">
    <reaction evidence="7">
        <text>L-seryl-[pyruvate dehydrogenase E1 alpha subunit] + ATP = O-phospho-L-seryl-[pyruvate dehydrogenase E1 alpha subunit] + ADP + H(+)</text>
        <dbReference type="Rhea" id="RHEA:23052"/>
        <dbReference type="Rhea" id="RHEA-COMP:13689"/>
        <dbReference type="Rhea" id="RHEA-COMP:13690"/>
        <dbReference type="ChEBI" id="CHEBI:15378"/>
        <dbReference type="ChEBI" id="CHEBI:29999"/>
        <dbReference type="ChEBI" id="CHEBI:30616"/>
        <dbReference type="ChEBI" id="CHEBI:83421"/>
        <dbReference type="ChEBI" id="CHEBI:456216"/>
        <dbReference type="EC" id="2.7.11.2"/>
    </reaction>
</comment>
<evidence type="ECO:0000256" key="1">
    <source>
        <dbReference type="ARBA" id="ARBA00006155"/>
    </source>
</evidence>
<keyword evidence="6 8" id="KW-0496">Mitochondrion</keyword>
<keyword evidence="4 8" id="KW-0418">Kinase</keyword>
<keyword evidence="5 8" id="KW-0067">ATP-binding</keyword>
<evidence type="ECO:0000256" key="2">
    <source>
        <dbReference type="ARBA" id="ARBA00022679"/>
    </source>
</evidence>
<dbReference type="Proteomes" id="UP000320333">
    <property type="component" value="Unassembled WGS sequence"/>
</dbReference>
<dbReference type="Gene3D" id="1.20.140.20">
    <property type="entry name" value="Alpha-ketoacid/pyruvate dehydrogenase kinase, N-terminal domain"/>
    <property type="match status" value="1"/>
</dbReference>
<gene>
    <name evidence="10" type="ORF">CcCBS67573_g06324</name>
</gene>
<evidence type="ECO:0000313" key="11">
    <source>
        <dbReference type="Proteomes" id="UP000320333"/>
    </source>
</evidence>
<proteinExistence type="inferred from homology"/>
<dbReference type="InterPro" id="IPR036890">
    <property type="entry name" value="HATPase_C_sf"/>
</dbReference>
<organism evidence="10 11">
    <name type="scientific">Chytriomyces confervae</name>
    <dbReference type="NCBI Taxonomy" id="246404"/>
    <lineage>
        <taxon>Eukaryota</taxon>
        <taxon>Fungi</taxon>
        <taxon>Fungi incertae sedis</taxon>
        <taxon>Chytridiomycota</taxon>
        <taxon>Chytridiomycota incertae sedis</taxon>
        <taxon>Chytridiomycetes</taxon>
        <taxon>Chytridiales</taxon>
        <taxon>Chytriomycetaceae</taxon>
        <taxon>Chytriomyces</taxon>
    </lineage>
</organism>
<dbReference type="GO" id="GO:0010906">
    <property type="term" value="P:regulation of glucose metabolic process"/>
    <property type="evidence" value="ECO:0007669"/>
    <property type="project" value="TreeGrafter"/>
</dbReference>
<dbReference type="SMART" id="SM00387">
    <property type="entry name" value="HATPase_c"/>
    <property type="match status" value="1"/>
</dbReference>
<comment type="subcellular location">
    <subcellularLocation>
        <location evidence="8">Mitochondrion matrix</location>
    </subcellularLocation>
</comment>
<comment type="caution">
    <text evidence="10">The sequence shown here is derived from an EMBL/GenBank/DDBJ whole genome shotgun (WGS) entry which is preliminary data.</text>
</comment>
<protein>
    <recommendedName>
        <fullName evidence="8">Protein-serine/threonine kinase</fullName>
        <ecNumber evidence="8">2.7.11.-</ecNumber>
    </recommendedName>
</protein>
<evidence type="ECO:0000256" key="7">
    <source>
        <dbReference type="ARBA" id="ARBA00048201"/>
    </source>
</evidence>
<dbReference type="InterPro" id="IPR018955">
    <property type="entry name" value="BCDHK/PDK_N"/>
</dbReference>
<sequence length="464" mass="52066">MAISSASLPAASNLRQMIQRSAKHAQTQVSLKQMVEFGSKPSPTTVLRATQFIHHELPIRIAKRVVELESLPYNLSSMSSIKTVTEWYHQSFADLASFPAPEQSGIPRKLLREQSFEKEDAKTAFEVRKIQRYCNPLEDQTALKEVNEYNAKFMECLEVIKRRHDPVALNMAQGIQELKDHWRATKSNPVLAASSRQMDMTARAFKRTHPSLYPSQLLKNPDAAANLLPTDLQSFLDRFYMSRIGIRMLIGQHVALTKASLGKSTFPADHVGIICTKTSIRDVVTQAYDNAIGVLQNASGVLNPPQIKLYIGSSTCAKNDVNFMYVPSHLHHCLFELFKNSLRATVERYGTDADGEYPPIKVVVAEGNEDITIKISDEGGGIRRSGLPLIWTYLYTTAEKQELESNLYNDFRAPMAGFGYGLPLSRLYSRYWGGDLRVISMEGFGTDAYVHLNRLSNCDEPLPS</sequence>
<dbReference type="EC" id="2.7.11.-" evidence="8"/>
<dbReference type="InterPro" id="IPR003594">
    <property type="entry name" value="HATPase_dom"/>
</dbReference>
<evidence type="ECO:0000256" key="5">
    <source>
        <dbReference type="ARBA" id="ARBA00022840"/>
    </source>
</evidence>
<dbReference type="OrthoDB" id="241648at2759"/>
<reference evidence="10 11" key="1">
    <citation type="journal article" date="2019" name="Sci. Rep.">
        <title>Comparative genomics of chytrid fungi reveal insights into the obligate biotrophic and pathogenic lifestyle of Synchytrium endobioticum.</title>
        <authorList>
            <person name="van de Vossenberg B.T.L.H."/>
            <person name="Warris S."/>
            <person name="Nguyen H.D.T."/>
            <person name="van Gent-Pelzer M.P.E."/>
            <person name="Joly D.L."/>
            <person name="van de Geest H.C."/>
            <person name="Bonants P.J.M."/>
            <person name="Smith D.S."/>
            <person name="Levesque C.A."/>
            <person name="van der Lee T.A.J."/>
        </authorList>
    </citation>
    <scope>NUCLEOTIDE SEQUENCE [LARGE SCALE GENOMIC DNA]</scope>
    <source>
        <strain evidence="10 11">CBS 675.73</strain>
    </source>
</reference>
<dbReference type="InterPro" id="IPR005467">
    <property type="entry name" value="His_kinase_dom"/>
</dbReference>
<keyword evidence="3 8" id="KW-0547">Nucleotide-binding</keyword>
<name>A0A507F430_9FUNG</name>
<dbReference type="SUPFAM" id="SSF69012">
    <property type="entry name" value="alpha-ketoacid dehydrogenase kinase, N-terminal domain"/>
    <property type="match status" value="1"/>
</dbReference>
<dbReference type="CDD" id="cd16929">
    <property type="entry name" value="HATPase_PDK-like"/>
    <property type="match status" value="1"/>
</dbReference>
<evidence type="ECO:0000256" key="8">
    <source>
        <dbReference type="RuleBase" id="RU366032"/>
    </source>
</evidence>
<evidence type="ECO:0000256" key="3">
    <source>
        <dbReference type="ARBA" id="ARBA00022741"/>
    </source>
</evidence>
<dbReference type="SUPFAM" id="SSF55874">
    <property type="entry name" value="ATPase domain of HSP90 chaperone/DNA topoisomerase II/histidine kinase"/>
    <property type="match status" value="1"/>
</dbReference>
<dbReference type="GO" id="GO:0005759">
    <property type="term" value="C:mitochondrial matrix"/>
    <property type="evidence" value="ECO:0007669"/>
    <property type="project" value="UniProtKB-SubCell"/>
</dbReference>
<dbReference type="PANTHER" id="PTHR11947">
    <property type="entry name" value="PYRUVATE DEHYDROGENASE KINASE"/>
    <property type="match status" value="1"/>
</dbReference>
<keyword evidence="11" id="KW-1185">Reference proteome</keyword>
<dbReference type="GO" id="GO:0004740">
    <property type="term" value="F:pyruvate dehydrogenase (acetyl-transferring) kinase activity"/>
    <property type="evidence" value="ECO:0007669"/>
    <property type="project" value="UniProtKB-EC"/>
</dbReference>
<evidence type="ECO:0000313" key="10">
    <source>
        <dbReference type="EMBL" id="TPX71013.1"/>
    </source>
</evidence>
<dbReference type="InterPro" id="IPR039028">
    <property type="entry name" value="BCKD/PDK"/>
</dbReference>
<dbReference type="GO" id="GO:0005524">
    <property type="term" value="F:ATP binding"/>
    <property type="evidence" value="ECO:0007669"/>
    <property type="project" value="UniProtKB-UniRule"/>
</dbReference>
<comment type="similarity">
    <text evidence="1 8">Belongs to the PDK/BCKDK protein kinase family.</text>
</comment>
<evidence type="ECO:0000256" key="6">
    <source>
        <dbReference type="ARBA" id="ARBA00023128"/>
    </source>
</evidence>
<dbReference type="EMBL" id="QEAP01000264">
    <property type="protein sequence ID" value="TPX71013.1"/>
    <property type="molecule type" value="Genomic_DNA"/>
</dbReference>
<dbReference type="Gene3D" id="3.30.565.10">
    <property type="entry name" value="Histidine kinase-like ATPase, C-terminal domain"/>
    <property type="match status" value="1"/>
</dbReference>
<accession>A0A507F430</accession>
<feature type="domain" description="Histidine kinase" evidence="9">
    <location>
        <begin position="327"/>
        <end position="456"/>
    </location>
</feature>
<dbReference type="PROSITE" id="PS50109">
    <property type="entry name" value="HIS_KIN"/>
    <property type="match status" value="1"/>
</dbReference>
<evidence type="ECO:0000256" key="4">
    <source>
        <dbReference type="ARBA" id="ARBA00022777"/>
    </source>
</evidence>
<dbReference type="Pfam" id="PF10436">
    <property type="entry name" value="BCDHK_Adom3"/>
    <property type="match status" value="1"/>
</dbReference>
<evidence type="ECO:0000259" key="9">
    <source>
        <dbReference type="PROSITE" id="PS50109"/>
    </source>
</evidence>
<dbReference type="InterPro" id="IPR036784">
    <property type="entry name" value="AK/P_DHK_N_sf"/>
</dbReference>
<keyword evidence="2 8" id="KW-0808">Transferase</keyword>
<dbReference type="PANTHER" id="PTHR11947:SF3">
    <property type="entry name" value="[PYRUVATE DEHYDROGENASE (ACETYL-TRANSFERRING)] KINASE, MITOCHONDRIAL"/>
    <property type="match status" value="1"/>
</dbReference>
<dbReference type="STRING" id="246404.A0A507F430"/>